<comment type="caution">
    <text evidence="1">The sequence shown here is derived from an EMBL/GenBank/DDBJ whole genome shotgun (WGS) entry which is preliminary data.</text>
</comment>
<evidence type="ECO:0000313" key="2">
    <source>
        <dbReference type="Proteomes" id="UP001354649"/>
    </source>
</evidence>
<protein>
    <submittedName>
        <fullName evidence="1">Uncharacterized protein</fullName>
    </submittedName>
</protein>
<dbReference type="Proteomes" id="UP001354649">
    <property type="component" value="Unassembled WGS sequence"/>
</dbReference>
<reference evidence="1 2" key="1">
    <citation type="submission" date="2023-11" db="EMBL/GenBank/DDBJ databases">
        <title>30 novel species of actinomycetes from the DSMZ collection.</title>
        <authorList>
            <person name="Nouioui I."/>
        </authorList>
    </citation>
    <scope>NUCLEOTIDE SEQUENCE [LARGE SCALE GENOMIC DNA]</scope>
    <source>
        <strain evidence="1 2">DSM 41602</strain>
    </source>
</reference>
<accession>A0ABD5J8A9</accession>
<name>A0ABD5J8A9_9ACTN</name>
<dbReference type="RefSeq" id="WP_156107374.1">
    <property type="nucleotide sequence ID" value="NZ_JBFBJM010000098.1"/>
</dbReference>
<proteinExistence type="predicted"/>
<gene>
    <name evidence="1" type="ORF">V2K49_12660</name>
</gene>
<dbReference type="AlphaFoldDB" id="A0ABD5J8A9"/>
<organism evidence="1 2">
    <name type="scientific">Streptomyces antimycoticus</name>
    <dbReference type="NCBI Taxonomy" id="68175"/>
    <lineage>
        <taxon>Bacteria</taxon>
        <taxon>Bacillati</taxon>
        <taxon>Actinomycetota</taxon>
        <taxon>Actinomycetes</taxon>
        <taxon>Kitasatosporales</taxon>
        <taxon>Streptomycetaceae</taxon>
        <taxon>Streptomyces</taxon>
        <taxon>Streptomyces violaceusniger group</taxon>
    </lineage>
</organism>
<evidence type="ECO:0000313" key="1">
    <source>
        <dbReference type="EMBL" id="MEE4584001.1"/>
    </source>
</evidence>
<dbReference type="EMBL" id="JAZBJQ010000007">
    <property type="protein sequence ID" value="MEE4584001.1"/>
    <property type="molecule type" value="Genomic_DNA"/>
</dbReference>
<sequence>MRHRPYGARRVRKAVIAATAAGRAPRRHGLDVAVLAQFPDGAPVVAARCGRGGLAAPGGPVQIECVLLGEGHGSTVRRAPGARHAD</sequence>